<evidence type="ECO:0000259" key="1">
    <source>
        <dbReference type="PROSITE" id="PS50878"/>
    </source>
</evidence>
<dbReference type="InterPro" id="IPR000477">
    <property type="entry name" value="RT_dom"/>
</dbReference>
<dbReference type="PANTHER" id="PTHR47510">
    <property type="entry name" value="REVERSE TRANSCRIPTASE DOMAIN-CONTAINING PROTEIN"/>
    <property type="match status" value="1"/>
</dbReference>
<organism evidence="2 3">
    <name type="scientific">Diabrotica balteata</name>
    <name type="common">Banded cucumber beetle</name>
    <dbReference type="NCBI Taxonomy" id="107213"/>
    <lineage>
        <taxon>Eukaryota</taxon>
        <taxon>Metazoa</taxon>
        <taxon>Ecdysozoa</taxon>
        <taxon>Arthropoda</taxon>
        <taxon>Hexapoda</taxon>
        <taxon>Insecta</taxon>
        <taxon>Pterygota</taxon>
        <taxon>Neoptera</taxon>
        <taxon>Endopterygota</taxon>
        <taxon>Coleoptera</taxon>
        <taxon>Polyphaga</taxon>
        <taxon>Cucujiformia</taxon>
        <taxon>Chrysomeloidea</taxon>
        <taxon>Chrysomelidae</taxon>
        <taxon>Galerucinae</taxon>
        <taxon>Diabroticina</taxon>
        <taxon>Diabroticites</taxon>
        <taxon>Diabrotica</taxon>
    </lineage>
</organism>
<dbReference type="PROSITE" id="PS50878">
    <property type="entry name" value="RT_POL"/>
    <property type="match status" value="1"/>
</dbReference>
<dbReference type="EMBL" id="OU898284">
    <property type="protein sequence ID" value="CAG9840715.1"/>
    <property type="molecule type" value="Genomic_DNA"/>
</dbReference>
<sequence>MTIWNWKKDKENISHKTNQHATKNPYEVEVKSLKDFLNNIPKMESHYCRKNWCTPRNTKPVSIAKFSNTLQIENISLFKPKKDECEKCLSCKLRNIPDTEYKEHIEKKNEARLEKEQDKNTEKIVFTMDTQAVLLAPKSNVSSLYYKTKICTHNFCIFNIKNKDGFCYLWNETEGGLSSDNYATIIVKFITEKLLPSIQRESGQDTKIILYSDGCTAQNRNVILANALLNVATLDNVTIQQKYLEVGHTQMEADSMHATIERKLKNKIIHVPAEYAQVCVGARKHPKPYNVSYLTHEFFKSFASLQFYKSIRPGKAIGDAKVTDIRALQYKQGNLYFKLRFTDEWQLLPQRCDKRVSVKPIESLPNLHENRLKISSRKFKDLQQLKSTLPPLCKLSHRYLENTENQDVFDADNENIEKTSKSHTESVSTITLKYDLKVAKVELGASNRIISELERTINNQDFIIQLLKGQTNFEVNNTNKGTSLNNNKSDVAIFNNKSSKAKHNEVAQTATKINEIQNLNKNKNKSIKIIGDSNTNEEVSASDKVWVYATKYKTSYTMESMQNYLEIKFPGREFSCTLYENKVAGTNSFRITADADLQVQLFQISDLNINGLVNTTHLRCFSDLLESFQLKSDISVATRIAKYGNIITKSSIDYIITNLDFRTLNICITDKAISDHSVQILKCQLSVAEFKSLLSKIDIDFSKFVSVDEMFKSFWDELTYAFNTAFPLKRVKPNHGKSEHNKIKFAIDNENYKQKKQIINHKIKLEKQKHFSNLINNSSNKTKTMWQLVNTKLNRTKKLDLPKKLEYNNRQLECPKEISNVFAEYLIDSVESIVPKTGQWNKDNDTLTRRTPNESLYFCPVIEDNVLEVISSFKNKKSTGFDDMLVSLLKECSLQLVPFITELINYSVSTGKFPDILKTSKVVPIYKKGSRNLLSNYRGISILSVIAKTYEKVVYNVITSFLNKTRILSNKQYGFQQECSCETATVDSIQVIHEKIDQNLYTFGIFFDLSRAFECLDPVCLKEKLIAIGIREPVNSWIYSYTTNRPLFVSINNISSEIYYSNLGIPQGGILGPLLFLLYVNDMPEYIPEKHIFMYADDTTILVSAESVELAQSQIKNIILSFKNWCDRNNLLKNLDKTVCIQFSYGERKKTTSLFEIAHNVVIKSVNSTTFLGTIVDNTLNFREHVNNTCLKLNKSYFAILSLKDDVNINALVTLYYSQVYSIISQNIIVWGQASESLRVFILQK</sequence>
<dbReference type="InterPro" id="IPR043502">
    <property type="entry name" value="DNA/RNA_pol_sf"/>
</dbReference>
<feature type="domain" description="Reverse transcriptase" evidence="1">
    <location>
        <begin position="906"/>
        <end position="1176"/>
    </location>
</feature>
<accession>A0A9N9TE16</accession>
<dbReference type="SUPFAM" id="SSF56672">
    <property type="entry name" value="DNA/RNA polymerases"/>
    <property type="match status" value="1"/>
</dbReference>
<evidence type="ECO:0000313" key="2">
    <source>
        <dbReference type="EMBL" id="CAG9840715.1"/>
    </source>
</evidence>
<dbReference type="Proteomes" id="UP001153709">
    <property type="component" value="Chromosome 9"/>
</dbReference>
<gene>
    <name evidence="2" type="ORF">DIABBA_LOCUS13339</name>
</gene>
<dbReference type="AlphaFoldDB" id="A0A9N9TE16"/>
<evidence type="ECO:0000313" key="3">
    <source>
        <dbReference type="Proteomes" id="UP001153709"/>
    </source>
</evidence>
<reference evidence="2" key="1">
    <citation type="submission" date="2022-01" db="EMBL/GenBank/DDBJ databases">
        <authorList>
            <person name="King R."/>
        </authorList>
    </citation>
    <scope>NUCLEOTIDE SEQUENCE</scope>
</reference>
<dbReference type="PANTHER" id="PTHR47510:SF3">
    <property type="entry name" value="ENDO_EXONUCLEASE_PHOSPHATASE DOMAIN-CONTAINING PROTEIN"/>
    <property type="match status" value="1"/>
</dbReference>
<protein>
    <recommendedName>
        <fullName evidence="1">Reverse transcriptase domain-containing protein</fullName>
    </recommendedName>
</protein>
<keyword evidence="3" id="KW-1185">Reference proteome</keyword>
<dbReference type="CDD" id="cd01650">
    <property type="entry name" value="RT_nLTR_like"/>
    <property type="match status" value="1"/>
</dbReference>
<dbReference type="GO" id="GO:0071897">
    <property type="term" value="P:DNA biosynthetic process"/>
    <property type="evidence" value="ECO:0007669"/>
    <property type="project" value="UniProtKB-ARBA"/>
</dbReference>
<dbReference type="OrthoDB" id="6775418at2759"/>
<name>A0A9N9TE16_DIABA</name>
<proteinExistence type="predicted"/>
<dbReference type="Pfam" id="PF00078">
    <property type="entry name" value="RVT_1"/>
    <property type="match status" value="1"/>
</dbReference>